<gene>
    <name evidence="1" type="ORF">FA13DRAFT_1391796</name>
</gene>
<dbReference type="EMBL" id="QPFP01000070">
    <property type="protein sequence ID" value="TEB24124.1"/>
    <property type="molecule type" value="Genomic_DNA"/>
</dbReference>
<proteinExistence type="predicted"/>
<reference evidence="1 2" key="1">
    <citation type="journal article" date="2019" name="Nat. Ecol. Evol.">
        <title>Megaphylogeny resolves global patterns of mushroom evolution.</title>
        <authorList>
            <person name="Varga T."/>
            <person name="Krizsan K."/>
            <person name="Foldi C."/>
            <person name="Dima B."/>
            <person name="Sanchez-Garcia M."/>
            <person name="Sanchez-Ramirez S."/>
            <person name="Szollosi G.J."/>
            <person name="Szarkandi J.G."/>
            <person name="Papp V."/>
            <person name="Albert L."/>
            <person name="Andreopoulos W."/>
            <person name="Angelini C."/>
            <person name="Antonin V."/>
            <person name="Barry K.W."/>
            <person name="Bougher N.L."/>
            <person name="Buchanan P."/>
            <person name="Buyck B."/>
            <person name="Bense V."/>
            <person name="Catcheside P."/>
            <person name="Chovatia M."/>
            <person name="Cooper J."/>
            <person name="Damon W."/>
            <person name="Desjardin D."/>
            <person name="Finy P."/>
            <person name="Geml J."/>
            <person name="Haridas S."/>
            <person name="Hughes K."/>
            <person name="Justo A."/>
            <person name="Karasinski D."/>
            <person name="Kautmanova I."/>
            <person name="Kiss B."/>
            <person name="Kocsube S."/>
            <person name="Kotiranta H."/>
            <person name="LaButti K.M."/>
            <person name="Lechner B.E."/>
            <person name="Liimatainen K."/>
            <person name="Lipzen A."/>
            <person name="Lukacs Z."/>
            <person name="Mihaltcheva S."/>
            <person name="Morgado L.N."/>
            <person name="Niskanen T."/>
            <person name="Noordeloos M.E."/>
            <person name="Ohm R.A."/>
            <person name="Ortiz-Santana B."/>
            <person name="Ovrebo C."/>
            <person name="Racz N."/>
            <person name="Riley R."/>
            <person name="Savchenko A."/>
            <person name="Shiryaev A."/>
            <person name="Soop K."/>
            <person name="Spirin V."/>
            <person name="Szebenyi C."/>
            <person name="Tomsovsky M."/>
            <person name="Tulloss R.E."/>
            <person name="Uehling J."/>
            <person name="Grigoriev I.V."/>
            <person name="Vagvolgyi C."/>
            <person name="Papp T."/>
            <person name="Martin F.M."/>
            <person name="Miettinen O."/>
            <person name="Hibbett D.S."/>
            <person name="Nagy L.G."/>
        </authorList>
    </citation>
    <scope>NUCLEOTIDE SEQUENCE [LARGE SCALE GENOMIC DNA]</scope>
    <source>
        <strain evidence="1 2">FP101781</strain>
    </source>
</reference>
<name>A0A4Y7SR64_COPMI</name>
<protein>
    <submittedName>
        <fullName evidence="1">Uncharacterized protein</fullName>
    </submittedName>
</protein>
<sequence>MSSGQFIVPVTIIRWVESGLPQSRLDDILQLVDNRSDNPFATLDALYHHILKRANNPSNDPRLVVKWIKCIETALRDIDGVLFWQAFLEDEEGEFRYRLAPITSLISVPGPDDSSARPLMDIRIHHKSFTDFLSSPARCGDLYVDEKEHSSFLSERILVVLKNKGPIIPFPSREDRMKFLKSFFYLDVLFMERVDSLRPLSESSKEELASCDVAWWTALSLSYTFNDGVDPPNDGISECVWSNWSSHSLFITGIYKRIHQAMGVRVGTKALSSRYVQVVFELEETLPSRPSSSPSPGRRLRSEA</sequence>
<dbReference type="AlphaFoldDB" id="A0A4Y7SR64"/>
<organism evidence="1 2">
    <name type="scientific">Coprinellus micaceus</name>
    <name type="common">Glistening ink-cap mushroom</name>
    <name type="synonym">Coprinus micaceus</name>
    <dbReference type="NCBI Taxonomy" id="71717"/>
    <lineage>
        <taxon>Eukaryota</taxon>
        <taxon>Fungi</taxon>
        <taxon>Dikarya</taxon>
        <taxon>Basidiomycota</taxon>
        <taxon>Agaricomycotina</taxon>
        <taxon>Agaricomycetes</taxon>
        <taxon>Agaricomycetidae</taxon>
        <taxon>Agaricales</taxon>
        <taxon>Agaricineae</taxon>
        <taxon>Psathyrellaceae</taxon>
        <taxon>Coprinellus</taxon>
    </lineage>
</organism>
<keyword evidence="2" id="KW-1185">Reference proteome</keyword>
<dbReference type="OrthoDB" id="3262196at2759"/>
<evidence type="ECO:0000313" key="2">
    <source>
        <dbReference type="Proteomes" id="UP000298030"/>
    </source>
</evidence>
<evidence type="ECO:0000313" key="1">
    <source>
        <dbReference type="EMBL" id="TEB24124.1"/>
    </source>
</evidence>
<accession>A0A4Y7SR64</accession>
<comment type="caution">
    <text evidence="1">The sequence shown here is derived from an EMBL/GenBank/DDBJ whole genome shotgun (WGS) entry which is preliminary data.</text>
</comment>
<dbReference type="Proteomes" id="UP000298030">
    <property type="component" value="Unassembled WGS sequence"/>
</dbReference>